<feature type="signal peptide" evidence="10">
    <location>
        <begin position="1"/>
        <end position="29"/>
    </location>
</feature>
<accession>G1U9I4</accession>
<proteinExistence type="inferred from homology"/>
<dbReference type="PANTHER" id="PTHR15001">
    <property type="entry name" value="BETA-DEFENSIN 123-RELATED"/>
    <property type="match status" value="1"/>
</dbReference>
<evidence type="ECO:0000256" key="7">
    <source>
        <dbReference type="ARBA" id="ARBA00022940"/>
    </source>
</evidence>
<evidence type="ECO:0000256" key="10">
    <source>
        <dbReference type="SAM" id="SignalP"/>
    </source>
</evidence>
<reference evidence="11" key="3">
    <citation type="submission" date="2025-09" db="UniProtKB">
        <authorList>
            <consortium name="Ensembl"/>
        </authorList>
    </citation>
    <scope>IDENTIFICATION</scope>
    <source>
        <strain evidence="11">Thorbecke</strain>
    </source>
</reference>
<comment type="subcellular location">
    <subcellularLocation>
        <location evidence="2">Secreted</location>
    </subcellularLocation>
</comment>
<keyword evidence="6 10" id="KW-0732">Signal</keyword>
<comment type="similarity">
    <text evidence="3">Belongs to the beta-defensin family.</text>
</comment>
<dbReference type="PANTHER" id="PTHR15001:SF9">
    <property type="entry name" value="BETA-DEFENSIN 115"/>
    <property type="match status" value="1"/>
</dbReference>
<gene>
    <name evidence="11" type="primary">DEFB115</name>
</gene>
<keyword evidence="7" id="KW-0211">Defensin</keyword>
<evidence type="ECO:0000256" key="6">
    <source>
        <dbReference type="ARBA" id="ARBA00022729"/>
    </source>
</evidence>
<name>G1U9I4_RABIT</name>
<dbReference type="AlphaFoldDB" id="G1U9I4"/>
<comment type="function">
    <text evidence="1">Has antibacterial activity.</text>
</comment>
<dbReference type="GeneTree" id="ENSGT00400000023200"/>
<dbReference type="Ensembl" id="ENSOCUT00000033033.2">
    <property type="protein sequence ID" value="ENSOCUP00000026105.2"/>
    <property type="gene ID" value="ENSOCUG00000029045.2"/>
</dbReference>
<dbReference type="HOGENOM" id="CLU_211823_0_0_1"/>
<dbReference type="Proteomes" id="UP000001811">
    <property type="component" value="Chromosome 4"/>
</dbReference>
<dbReference type="STRING" id="9986.ENSOCUP00000026105"/>
<organism evidence="11 12">
    <name type="scientific">Oryctolagus cuniculus</name>
    <name type="common">Rabbit</name>
    <dbReference type="NCBI Taxonomy" id="9986"/>
    <lineage>
        <taxon>Eukaryota</taxon>
        <taxon>Metazoa</taxon>
        <taxon>Chordata</taxon>
        <taxon>Craniata</taxon>
        <taxon>Vertebrata</taxon>
        <taxon>Euteleostomi</taxon>
        <taxon>Mammalia</taxon>
        <taxon>Eutheria</taxon>
        <taxon>Euarchontoglires</taxon>
        <taxon>Glires</taxon>
        <taxon>Lagomorpha</taxon>
        <taxon>Leporidae</taxon>
        <taxon>Oryctolagus</taxon>
    </lineage>
</organism>
<keyword evidence="5" id="KW-0929">Antimicrobial</keyword>
<reference evidence="11 12" key="1">
    <citation type="journal article" date="2011" name="Nature">
        <title>A high-resolution map of human evolutionary constraint using 29 mammals.</title>
        <authorList>
            <person name="Lindblad-Toh K."/>
            <person name="Garber M."/>
            <person name="Zuk O."/>
            <person name="Lin M.F."/>
            <person name="Parker B.J."/>
            <person name="Washietl S."/>
            <person name="Kheradpour P."/>
            <person name="Ernst J."/>
            <person name="Jordan G."/>
            <person name="Mauceli E."/>
            <person name="Ward L.D."/>
            <person name="Lowe C.B."/>
            <person name="Holloway A.K."/>
            <person name="Clamp M."/>
            <person name="Gnerre S."/>
            <person name="Alfoldi J."/>
            <person name="Beal K."/>
            <person name="Chang J."/>
            <person name="Clawson H."/>
            <person name="Cuff J."/>
            <person name="Di Palma F."/>
            <person name="Fitzgerald S."/>
            <person name="Flicek P."/>
            <person name="Guttman M."/>
            <person name="Hubisz M.J."/>
            <person name="Jaffe D.B."/>
            <person name="Jungreis I."/>
            <person name="Kent W.J."/>
            <person name="Kostka D."/>
            <person name="Lara M."/>
            <person name="Martins A.L."/>
            <person name="Massingham T."/>
            <person name="Moltke I."/>
            <person name="Raney B.J."/>
            <person name="Rasmussen M.D."/>
            <person name="Robinson J."/>
            <person name="Stark A."/>
            <person name="Vilella A.J."/>
            <person name="Wen J."/>
            <person name="Xie X."/>
            <person name="Zody M.C."/>
            <person name="Baldwin J."/>
            <person name="Bloom T."/>
            <person name="Chin C.W."/>
            <person name="Heiman D."/>
            <person name="Nicol R."/>
            <person name="Nusbaum C."/>
            <person name="Young S."/>
            <person name="Wilkinson J."/>
            <person name="Worley K.C."/>
            <person name="Kovar C.L."/>
            <person name="Muzny D.M."/>
            <person name="Gibbs R.A."/>
            <person name="Cree A."/>
            <person name="Dihn H.H."/>
            <person name="Fowler G."/>
            <person name="Jhangiani S."/>
            <person name="Joshi V."/>
            <person name="Lee S."/>
            <person name="Lewis L.R."/>
            <person name="Nazareth L.V."/>
            <person name="Okwuonu G."/>
            <person name="Santibanez J."/>
            <person name="Warren W.C."/>
            <person name="Mardis E.R."/>
            <person name="Weinstock G.M."/>
            <person name="Wilson R.K."/>
            <person name="Delehaunty K."/>
            <person name="Dooling D."/>
            <person name="Fronik C."/>
            <person name="Fulton L."/>
            <person name="Fulton B."/>
            <person name="Graves T."/>
            <person name="Minx P."/>
            <person name="Sodergren E."/>
            <person name="Birney E."/>
            <person name="Margulies E.H."/>
            <person name="Herrero J."/>
            <person name="Green E.D."/>
            <person name="Haussler D."/>
            <person name="Siepel A."/>
            <person name="Goldman N."/>
            <person name="Pollard K.S."/>
            <person name="Pedersen J.S."/>
            <person name="Lander E.S."/>
            <person name="Kellis M."/>
        </authorList>
    </citation>
    <scope>NUCLEOTIDE SEQUENCE [LARGE SCALE GENOMIC DNA]</scope>
    <source>
        <strain evidence="11 12">Thorbecke inbred</strain>
    </source>
</reference>
<sequence>MPPDGAPHRSGHLKLLLLVLAVLVAVAQTSPDGWLRRCSYGLGRCRRSCRQEEKKKGLCIGKRDCCLNKNSQLSHFSKNKDTTSELCV</sequence>
<dbReference type="SMR" id="G1U9I4"/>
<keyword evidence="8" id="KW-0044">Antibiotic</keyword>
<evidence type="ECO:0000256" key="9">
    <source>
        <dbReference type="ARBA" id="ARBA00023157"/>
    </source>
</evidence>
<dbReference type="Bgee" id="ENSOCUG00000029045">
    <property type="expression patterns" value="Expressed in testis and 4 other cell types or tissues"/>
</dbReference>
<protein>
    <submittedName>
        <fullName evidence="11">Defensin beta 115</fullName>
    </submittedName>
</protein>
<keyword evidence="4" id="KW-0964">Secreted</keyword>
<evidence type="ECO:0000256" key="5">
    <source>
        <dbReference type="ARBA" id="ARBA00022529"/>
    </source>
</evidence>
<dbReference type="EMBL" id="AAGW02060516">
    <property type="status" value="NOT_ANNOTATED_CDS"/>
    <property type="molecule type" value="Genomic_DNA"/>
</dbReference>
<evidence type="ECO:0000256" key="2">
    <source>
        <dbReference type="ARBA" id="ARBA00004613"/>
    </source>
</evidence>
<dbReference type="GO" id="GO:0042742">
    <property type="term" value="P:defense response to bacterium"/>
    <property type="evidence" value="ECO:0007669"/>
    <property type="project" value="UniProtKB-KW"/>
</dbReference>
<evidence type="ECO:0000256" key="4">
    <source>
        <dbReference type="ARBA" id="ARBA00022525"/>
    </source>
</evidence>
<keyword evidence="12" id="KW-1185">Reference proteome</keyword>
<evidence type="ECO:0000313" key="11">
    <source>
        <dbReference type="Ensembl" id="ENSOCUP00000026105.2"/>
    </source>
</evidence>
<dbReference type="InterPro" id="IPR050544">
    <property type="entry name" value="Beta-defensin"/>
</dbReference>
<keyword evidence="9" id="KW-1015">Disulfide bond</keyword>
<dbReference type="InParanoid" id="G1U9I4"/>
<reference evidence="11" key="2">
    <citation type="submission" date="2025-08" db="UniProtKB">
        <authorList>
            <consortium name="Ensembl"/>
        </authorList>
    </citation>
    <scope>IDENTIFICATION</scope>
    <source>
        <strain evidence="11">Thorbecke</strain>
    </source>
</reference>
<evidence type="ECO:0000256" key="1">
    <source>
        <dbReference type="ARBA" id="ARBA00002878"/>
    </source>
</evidence>
<dbReference type="GO" id="GO:0005576">
    <property type="term" value="C:extracellular region"/>
    <property type="evidence" value="ECO:0007669"/>
    <property type="project" value="UniProtKB-SubCell"/>
</dbReference>
<dbReference type="PaxDb" id="9986-ENSOCUP00000026105"/>
<evidence type="ECO:0000256" key="8">
    <source>
        <dbReference type="ARBA" id="ARBA00023022"/>
    </source>
</evidence>
<feature type="chain" id="PRO_5023846800" evidence="10">
    <location>
        <begin position="30"/>
        <end position="88"/>
    </location>
</feature>
<evidence type="ECO:0000313" key="12">
    <source>
        <dbReference type="Proteomes" id="UP000001811"/>
    </source>
</evidence>
<evidence type="ECO:0000256" key="3">
    <source>
        <dbReference type="ARBA" id="ARBA00007371"/>
    </source>
</evidence>